<dbReference type="EMBL" id="JARAOO010000004">
    <property type="protein sequence ID" value="KAJ7973224.1"/>
    <property type="molecule type" value="Genomic_DNA"/>
</dbReference>
<sequence length="96" mass="10674">MIEDVGGMVCSNGTFLLEVFWLDFGFFPHLAVTHVEGDVQLLVRAATPLFFGSLVYGKCDRSSVYSIAELMTCQMNTAQCFQDPSFVVKDESLQSH</sequence>
<dbReference type="AlphaFoldDB" id="A0AAD7VF12"/>
<evidence type="ECO:0000313" key="1">
    <source>
        <dbReference type="EMBL" id="KAJ7973224.1"/>
    </source>
</evidence>
<comment type="caution">
    <text evidence="1">The sequence shown here is derived from an EMBL/GenBank/DDBJ whole genome shotgun (WGS) entry which is preliminary data.</text>
</comment>
<accession>A0AAD7VF12</accession>
<name>A0AAD7VF12_QUISA</name>
<keyword evidence="2" id="KW-1185">Reference proteome</keyword>
<reference evidence="1" key="1">
    <citation type="journal article" date="2023" name="Science">
        <title>Elucidation of the pathway for biosynthesis of saponin adjuvants from the soapbark tree.</title>
        <authorList>
            <person name="Reed J."/>
            <person name="Orme A."/>
            <person name="El-Demerdash A."/>
            <person name="Owen C."/>
            <person name="Martin L.B.B."/>
            <person name="Misra R.C."/>
            <person name="Kikuchi S."/>
            <person name="Rejzek M."/>
            <person name="Martin A.C."/>
            <person name="Harkess A."/>
            <person name="Leebens-Mack J."/>
            <person name="Louveau T."/>
            <person name="Stephenson M.J."/>
            <person name="Osbourn A."/>
        </authorList>
    </citation>
    <scope>NUCLEOTIDE SEQUENCE</scope>
    <source>
        <strain evidence="1">S10</strain>
    </source>
</reference>
<protein>
    <submittedName>
        <fullName evidence="1">Uncharacterized protein</fullName>
    </submittedName>
</protein>
<dbReference type="Proteomes" id="UP001163823">
    <property type="component" value="Chromosome 4"/>
</dbReference>
<organism evidence="1 2">
    <name type="scientific">Quillaja saponaria</name>
    <name type="common">Soap bark tree</name>
    <dbReference type="NCBI Taxonomy" id="32244"/>
    <lineage>
        <taxon>Eukaryota</taxon>
        <taxon>Viridiplantae</taxon>
        <taxon>Streptophyta</taxon>
        <taxon>Embryophyta</taxon>
        <taxon>Tracheophyta</taxon>
        <taxon>Spermatophyta</taxon>
        <taxon>Magnoliopsida</taxon>
        <taxon>eudicotyledons</taxon>
        <taxon>Gunneridae</taxon>
        <taxon>Pentapetalae</taxon>
        <taxon>rosids</taxon>
        <taxon>fabids</taxon>
        <taxon>Fabales</taxon>
        <taxon>Quillajaceae</taxon>
        <taxon>Quillaja</taxon>
    </lineage>
</organism>
<evidence type="ECO:0000313" key="2">
    <source>
        <dbReference type="Proteomes" id="UP001163823"/>
    </source>
</evidence>
<gene>
    <name evidence="1" type="ORF">O6P43_010997</name>
</gene>
<dbReference type="KEGG" id="qsa:O6P43_010997"/>
<proteinExistence type="predicted"/>